<evidence type="ECO:0000313" key="3">
    <source>
        <dbReference type="EMBL" id="CAL6005701.1"/>
    </source>
</evidence>
<evidence type="ECO:0000313" key="4">
    <source>
        <dbReference type="Proteomes" id="UP001642409"/>
    </source>
</evidence>
<dbReference type="EMBL" id="CAXDID020000052">
    <property type="protein sequence ID" value="CAL6005701.1"/>
    <property type="molecule type" value="Genomic_DNA"/>
</dbReference>
<evidence type="ECO:0000256" key="1">
    <source>
        <dbReference type="SAM" id="MobiDB-lite"/>
    </source>
</evidence>
<gene>
    <name evidence="3" type="ORF">HINF_LOCUS19627</name>
    <name evidence="2" type="ORF">HINF_LOCUS20010</name>
</gene>
<feature type="region of interest" description="Disordered" evidence="1">
    <location>
        <begin position="1"/>
        <end position="90"/>
    </location>
</feature>
<comment type="caution">
    <text evidence="2">The sequence shown here is derived from an EMBL/GenBank/DDBJ whole genome shotgun (WGS) entry which is preliminary data.</text>
</comment>
<name>A0AA86TWY2_9EUKA</name>
<sequence length="174" mass="20310">MLDASQTSRARAQTRISSSAHCKKKTPKQSSHSLTETRPISPFAIKKEEQKPCRRKLKKKDTKWANAEETHKEEPSSSKRNSPKKISHKSPNETELYNIISYIKLQAIYMASSLRKKYNDSYFITNKMRINMILLITQYSLLHDKLFWNVLVRKVGNFGQYFKFLCGKTNIYAE</sequence>
<reference evidence="3 4" key="2">
    <citation type="submission" date="2024-07" db="EMBL/GenBank/DDBJ databases">
        <authorList>
            <person name="Akdeniz Z."/>
        </authorList>
    </citation>
    <scope>NUCLEOTIDE SEQUENCE [LARGE SCALE GENOMIC DNA]</scope>
</reference>
<keyword evidence="4" id="KW-1185">Reference proteome</keyword>
<feature type="compositionally biased region" description="Basic and acidic residues" evidence="1">
    <location>
        <begin position="62"/>
        <end position="77"/>
    </location>
</feature>
<feature type="compositionally biased region" description="Polar residues" evidence="1">
    <location>
        <begin position="28"/>
        <end position="38"/>
    </location>
</feature>
<dbReference type="EMBL" id="CATOUU010000517">
    <property type="protein sequence ID" value="CAI9932365.1"/>
    <property type="molecule type" value="Genomic_DNA"/>
</dbReference>
<organism evidence="2">
    <name type="scientific">Hexamita inflata</name>
    <dbReference type="NCBI Taxonomy" id="28002"/>
    <lineage>
        <taxon>Eukaryota</taxon>
        <taxon>Metamonada</taxon>
        <taxon>Diplomonadida</taxon>
        <taxon>Hexamitidae</taxon>
        <taxon>Hexamitinae</taxon>
        <taxon>Hexamita</taxon>
    </lineage>
</organism>
<dbReference type="AlphaFoldDB" id="A0AA86TWY2"/>
<dbReference type="Proteomes" id="UP001642409">
    <property type="component" value="Unassembled WGS sequence"/>
</dbReference>
<reference evidence="2" key="1">
    <citation type="submission" date="2023-06" db="EMBL/GenBank/DDBJ databases">
        <authorList>
            <person name="Kurt Z."/>
        </authorList>
    </citation>
    <scope>NUCLEOTIDE SEQUENCE</scope>
</reference>
<proteinExistence type="predicted"/>
<evidence type="ECO:0000313" key="2">
    <source>
        <dbReference type="EMBL" id="CAI9932365.1"/>
    </source>
</evidence>
<feature type="compositionally biased region" description="Polar residues" evidence="1">
    <location>
        <begin position="1"/>
        <end position="20"/>
    </location>
</feature>
<accession>A0AA86TWY2</accession>
<protein>
    <submittedName>
        <fullName evidence="3">Hypothetical_protein</fullName>
    </submittedName>
</protein>